<dbReference type="AlphaFoldDB" id="A0A1N6W594"/>
<keyword evidence="7 8" id="KW-0030">Aminoacyl-tRNA synthetase</keyword>
<dbReference type="Pfam" id="PF19269">
    <property type="entry name" value="Anticodon_2"/>
    <property type="match status" value="1"/>
</dbReference>
<name>A0A1N6W594_9SPIO</name>
<dbReference type="GO" id="GO:0004818">
    <property type="term" value="F:glutamate-tRNA ligase activity"/>
    <property type="evidence" value="ECO:0007669"/>
    <property type="project" value="UniProtKB-UniRule"/>
</dbReference>
<dbReference type="Pfam" id="PF00749">
    <property type="entry name" value="tRNA-synt_1c"/>
    <property type="match status" value="1"/>
</dbReference>
<comment type="subunit">
    <text evidence="8">Monomer.</text>
</comment>
<dbReference type="GO" id="GO:0000049">
    <property type="term" value="F:tRNA binding"/>
    <property type="evidence" value="ECO:0007669"/>
    <property type="project" value="InterPro"/>
</dbReference>
<keyword evidence="5 8" id="KW-0067">ATP-binding</keyword>
<gene>
    <name evidence="8" type="primary">gltX</name>
    <name evidence="11" type="ORF">SAMN05920897_11686</name>
</gene>
<comment type="subcellular location">
    <subcellularLocation>
        <location evidence="8">Cytoplasm</location>
    </subcellularLocation>
</comment>
<comment type="caution">
    <text evidence="8">Lacks conserved residue(s) required for the propagation of feature annotation.</text>
</comment>
<feature type="short sequence motif" description="'KMSKS' region" evidence="8">
    <location>
        <begin position="229"/>
        <end position="233"/>
    </location>
</feature>
<dbReference type="InterPro" id="IPR020752">
    <property type="entry name" value="Glu-tRNA-synth_I_codon-bd_sub1"/>
</dbReference>
<evidence type="ECO:0000256" key="1">
    <source>
        <dbReference type="ARBA" id="ARBA00007894"/>
    </source>
</evidence>
<evidence type="ECO:0000256" key="8">
    <source>
        <dbReference type="HAMAP-Rule" id="MF_00022"/>
    </source>
</evidence>
<dbReference type="InterPro" id="IPR004527">
    <property type="entry name" value="Glu-tRNA-ligase_bac/mito"/>
</dbReference>
<dbReference type="GO" id="GO:0006424">
    <property type="term" value="P:glutamyl-tRNA aminoacylation"/>
    <property type="evidence" value="ECO:0007669"/>
    <property type="project" value="UniProtKB-UniRule"/>
</dbReference>
<dbReference type="STRING" id="159291.SAMN05920897_11686"/>
<protein>
    <recommendedName>
        <fullName evidence="8">Glutamate--tRNA ligase</fullName>
        <ecNumber evidence="8">6.1.1.17</ecNumber>
    </recommendedName>
    <alternativeName>
        <fullName evidence="8">Glutamyl-tRNA synthetase</fullName>
        <shortName evidence="8">GluRS</shortName>
    </alternativeName>
</protein>
<dbReference type="InterPro" id="IPR033910">
    <property type="entry name" value="GluRS_core"/>
</dbReference>
<dbReference type="Proteomes" id="UP000186400">
    <property type="component" value="Unassembled WGS sequence"/>
</dbReference>
<dbReference type="NCBIfam" id="TIGR00464">
    <property type="entry name" value="gltX_bact"/>
    <property type="match status" value="1"/>
</dbReference>
<dbReference type="SUPFAM" id="SSF48163">
    <property type="entry name" value="An anticodon-binding domain of class I aminoacyl-tRNA synthetases"/>
    <property type="match status" value="1"/>
</dbReference>
<dbReference type="InterPro" id="IPR045462">
    <property type="entry name" value="aa-tRNA-synth_I_cd-bd"/>
</dbReference>
<feature type="binding site" evidence="8">
    <location>
        <position position="232"/>
    </location>
    <ligand>
        <name>ATP</name>
        <dbReference type="ChEBI" id="CHEBI:30616"/>
    </ligand>
</feature>
<comment type="similarity">
    <text evidence="1 8">Belongs to the class-I aminoacyl-tRNA synthetase family. Glutamate--tRNA ligase type 1 subfamily.</text>
</comment>
<keyword evidence="2 8" id="KW-0963">Cytoplasm</keyword>
<dbReference type="HAMAP" id="MF_00022">
    <property type="entry name" value="Glu_tRNA_synth_type1"/>
    <property type="match status" value="1"/>
</dbReference>
<comment type="catalytic activity">
    <reaction evidence="8">
        <text>tRNA(Glu) + L-glutamate + ATP = L-glutamyl-tRNA(Glu) + AMP + diphosphate</text>
        <dbReference type="Rhea" id="RHEA:23540"/>
        <dbReference type="Rhea" id="RHEA-COMP:9663"/>
        <dbReference type="Rhea" id="RHEA-COMP:9680"/>
        <dbReference type="ChEBI" id="CHEBI:29985"/>
        <dbReference type="ChEBI" id="CHEBI:30616"/>
        <dbReference type="ChEBI" id="CHEBI:33019"/>
        <dbReference type="ChEBI" id="CHEBI:78442"/>
        <dbReference type="ChEBI" id="CHEBI:78520"/>
        <dbReference type="ChEBI" id="CHEBI:456215"/>
        <dbReference type="EC" id="6.1.1.17"/>
    </reaction>
</comment>
<organism evidence="11 12">
    <name type="scientific">Alkalispirochaeta americana</name>
    <dbReference type="NCBI Taxonomy" id="159291"/>
    <lineage>
        <taxon>Bacteria</taxon>
        <taxon>Pseudomonadati</taxon>
        <taxon>Spirochaetota</taxon>
        <taxon>Spirochaetia</taxon>
        <taxon>Spirochaetales</taxon>
        <taxon>Spirochaetaceae</taxon>
        <taxon>Alkalispirochaeta</taxon>
    </lineage>
</organism>
<dbReference type="InterPro" id="IPR049940">
    <property type="entry name" value="GluQ/Sye"/>
</dbReference>
<keyword evidence="3 8" id="KW-0436">Ligase</keyword>
<dbReference type="GO" id="GO:0005829">
    <property type="term" value="C:cytosol"/>
    <property type="evidence" value="ECO:0007669"/>
    <property type="project" value="TreeGrafter"/>
</dbReference>
<keyword evidence="4 8" id="KW-0547">Nucleotide-binding</keyword>
<evidence type="ECO:0000256" key="7">
    <source>
        <dbReference type="ARBA" id="ARBA00023146"/>
    </source>
</evidence>
<evidence type="ECO:0000256" key="5">
    <source>
        <dbReference type="ARBA" id="ARBA00022840"/>
    </source>
</evidence>
<keyword evidence="6 8" id="KW-0648">Protein biosynthesis</keyword>
<dbReference type="EMBL" id="FTMS01000016">
    <property type="protein sequence ID" value="SIQ85172.1"/>
    <property type="molecule type" value="Genomic_DNA"/>
</dbReference>
<dbReference type="CDD" id="cd00808">
    <property type="entry name" value="GluRS_core"/>
    <property type="match status" value="1"/>
</dbReference>
<evidence type="ECO:0000256" key="3">
    <source>
        <dbReference type="ARBA" id="ARBA00022598"/>
    </source>
</evidence>
<accession>A0A1N6W594</accession>
<dbReference type="GO" id="GO:0005524">
    <property type="term" value="F:ATP binding"/>
    <property type="evidence" value="ECO:0007669"/>
    <property type="project" value="UniProtKB-UniRule"/>
</dbReference>
<evidence type="ECO:0000259" key="9">
    <source>
        <dbReference type="Pfam" id="PF00749"/>
    </source>
</evidence>
<reference evidence="11 12" key="1">
    <citation type="submission" date="2017-01" db="EMBL/GenBank/DDBJ databases">
        <authorList>
            <person name="Mah S.A."/>
            <person name="Swanson W.J."/>
            <person name="Moy G.W."/>
            <person name="Vacquier V.D."/>
        </authorList>
    </citation>
    <scope>NUCLEOTIDE SEQUENCE [LARGE SCALE GENOMIC DNA]</scope>
    <source>
        <strain evidence="11 12">ASpG1</strain>
    </source>
</reference>
<dbReference type="GO" id="GO:0008270">
    <property type="term" value="F:zinc ion binding"/>
    <property type="evidence" value="ECO:0007669"/>
    <property type="project" value="InterPro"/>
</dbReference>
<dbReference type="InterPro" id="IPR008925">
    <property type="entry name" value="aa_tRNA-synth_I_cd-bd_sf"/>
</dbReference>
<evidence type="ECO:0000313" key="12">
    <source>
        <dbReference type="Proteomes" id="UP000186400"/>
    </source>
</evidence>
<sequence length="469" mass="53357">MQHIGGIRTALFNYFFARSKGGSFILRIEDTDQTRFHEDALRDIYETFSWLGIEPDESPDHGGDFGPYVQSQRLERYQKYAEELIASGRAYRDYTSAQRGDQGAAPYAFEGRNLSPEDLQRYKDAGVQPVVRLLVPQEGKTEFDDLVLGRIKRKNKDLPPDPILLKSDGFPTYHLANVVDDHQMEITHVLRAQEWVPSTPIHLLIYDAFGWEPPRFAHLPMVMGKDGAKLSKRHGATSVIEFRRQGYLAEAVMNYVTLLGWSYDDSREFFSCRDLEQLFAIEKINKAPAVFDYRKLDWFNGQYLRELSPDRLVDELLPWLQAEGWATTPATEADRDRLLALIPLIQERLKLLQDVVPLTRFLYQEVDTWEADALTPKKASAREALEWLDQAWAVVEKEGFEDQEKLDEAFRKAADAAGTKVGNLLMPLRVALTGGTVSPPLVGSLRELGLERARKRLAGARTVLEAALS</sequence>
<dbReference type="Gene3D" id="3.40.50.620">
    <property type="entry name" value="HUPs"/>
    <property type="match status" value="1"/>
</dbReference>
<dbReference type="InterPro" id="IPR000924">
    <property type="entry name" value="Glu/Gln-tRNA-synth"/>
</dbReference>
<evidence type="ECO:0000259" key="10">
    <source>
        <dbReference type="Pfam" id="PF19269"/>
    </source>
</evidence>
<evidence type="ECO:0000313" key="11">
    <source>
        <dbReference type="EMBL" id="SIQ85172.1"/>
    </source>
</evidence>
<dbReference type="PRINTS" id="PR00987">
    <property type="entry name" value="TRNASYNTHGLU"/>
</dbReference>
<dbReference type="InterPro" id="IPR020058">
    <property type="entry name" value="Glu/Gln-tRNA-synth_Ib_cat-dom"/>
</dbReference>
<dbReference type="Gene3D" id="1.10.10.350">
    <property type="match status" value="1"/>
</dbReference>
<dbReference type="InterPro" id="IPR014729">
    <property type="entry name" value="Rossmann-like_a/b/a_fold"/>
</dbReference>
<comment type="function">
    <text evidence="8">Catalyzes the attachment of glutamate to tRNA(Glu) in a two-step reaction: glutamate is first activated by ATP to form Glu-AMP and then transferred to the acceptor end of tRNA(Glu).</text>
</comment>
<dbReference type="Gene3D" id="1.10.8.70">
    <property type="entry name" value="Glutamate-tRNA synthetase, class I, anticodon-binding domain 1"/>
    <property type="match status" value="1"/>
</dbReference>
<dbReference type="EC" id="6.1.1.17" evidence="8"/>
<dbReference type="InterPro" id="IPR020751">
    <property type="entry name" value="aa-tRNA-synth_I_codon-bd_sub2"/>
</dbReference>
<keyword evidence="12" id="KW-1185">Reference proteome</keyword>
<feature type="domain" description="Glutamyl/glutaminyl-tRNA synthetase class Ib catalytic" evidence="9">
    <location>
        <begin position="3"/>
        <end position="298"/>
    </location>
</feature>
<evidence type="ECO:0000256" key="2">
    <source>
        <dbReference type="ARBA" id="ARBA00022490"/>
    </source>
</evidence>
<dbReference type="PANTHER" id="PTHR43311:SF2">
    <property type="entry name" value="GLUTAMATE--TRNA LIGASE, MITOCHONDRIAL-RELATED"/>
    <property type="match status" value="1"/>
</dbReference>
<feature type="domain" description="Aminoacyl-tRNA synthetase class I anticodon-binding" evidence="10">
    <location>
        <begin position="311"/>
        <end position="460"/>
    </location>
</feature>
<dbReference type="PANTHER" id="PTHR43311">
    <property type="entry name" value="GLUTAMATE--TRNA LIGASE"/>
    <property type="match status" value="1"/>
</dbReference>
<evidence type="ECO:0000256" key="6">
    <source>
        <dbReference type="ARBA" id="ARBA00022917"/>
    </source>
</evidence>
<evidence type="ECO:0000256" key="4">
    <source>
        <dbReference type="ARBA" id="ARBA00022741"/>
    </source>
</evidence>
<dbReference type="SUPFAM" id="SSF52374">
    <property type="entry name" value="Nucleotidylyl transferase"/>
    <property type="match status" value="1"/>
</dbReference>
<proteinExistence type="inferred from homology"/>